<evidence type="ECO:0000256" key="2">
    <source>
        <dbReference type="ARBA" id="ARBA00008044"/>
    </source>
</evidence>
<dbReference type="EMBL" id="KQ087267">
    <property type="protein sequence ID" value="KLT39181.1"/>
    <property type="molecule type" value="Genomic_DNA"/>
</dbReference>
<evidence type="ECO:0000256" key="4">
    <source>
        <dbReference type="SAM" id="Coils"/>
    </source>
</evidence>
<evidence type="ECO:0000256" key="1">
    <source>
        <dbReference type="ARBA" id="ARBA00004123"/>
    </source>
</evidence>
<name>A0A0J0XDM1_9TREE</name>
<feature type="coiled-coil region" evidence="4">
    <location>
        <begin position="159"/>
        <end position="186"/>
    </location>
</feature>
<keyword evidence="3" id="KW-0539">Nucleus</keyword>
<dbReference type="GeneID" id="28981140"/>
<dbReference type="AlphaFoldDB" id="A0A0J0XDM1"/>
<dbReference type="OrthoDB" id="20582at2759"/>
<dbReference type="RefSeq" id="XP_018275672.1">
    <property type="nucleotide sequence ID" value="XM_018420537.1"/>
</dbReference>
<keyword evidence="6" id="KW-1185">Reference proteome</keyword>
<gene>
    <name evidence="5" type="ORF">CC85DRAFT_251569</name>
</gene>
<dbReference type="STRING" id="879819.A0A0J0XDM1"/>
<reference evidence="5 6" key="1">
    <citation type="submission" date="2015-03" db="EMBL/GenBank/DDBJ databases">
        <title>Genomics and transcriptomics of the oil-accumulating basidiomycete yeast T. oleaginosus allow insights into substrate utilization and the diverse evolutionary trajectories of mating systems in fungi.</title>
        <authorList>
            <consortium name="DOE Joint Genome Institute"/>
            <person name="Kourist R."/>
            <person name="Kracht O."/>
            <person name="Bracharz F."/>
            <person name="Lipzen A."/>
            <person name="Nolan M."/>
            <person name="Ohm R."/>
            <person name="Grigoriev I."/>
            <person name="Sun S."/>
            <person name="Heitman J."/>
            <person name="Bruck T."/>
            <person name="Nowrousian M."/>
        </authorList>
    </citation>
    <scope>NUCLEOTIDE SEQUENCE [LARGE SCALE GENOMIC DNA]</scope>
    <source>
        <strain evidence="5 6">IBC0246</strain>
    </source>
</reference>
<comment type="subcellular location">
    <subcellularLocation>
        <location evidence="1">Nucleus</location>
    </subcellularLocation>
</comment>
<evidence type="ECO:0000313" key="6">
    <source>
        <dbReference type="Proteomes" id="UP000053611"/>
    </source>
</evidence>
<keyword evidence="4" id="KW-0175">Coiled coil</keyword>
<evidence type="ECO:0000313" key="5">
    <source>
        <dbReference type="EMBL" id="KLT39181.1"/>
    </source>
</evidence>
<comment type="similarity">
    <text evidence="2">Belongs to the THOC5 family.</text>
</comment>
<accession>A0A0J0XDM1</accession>
<proteinExistence type="inferred from homology"/>
<dbReference type="InterPro" id="IPR019163">
    <property type="entry name" value="THO_Thoc5"/>
</dbReference>
<evidence type="ECO:0000256" key="3">
    <source>
        <dbReference type="ARBA" id="ARBA00023242"/>
    </source>
</evidence>
<protein>
    <submittedName>
        <fullName evidence="5">Uncharacterized protein</fullName>
    </submittedName>
</protein>
<organism evidence="5 6">
    <name type="scientific">Cutaneotrichosporon oleaginosum</name>
    <dbReference type="NCBI Taxonomy" id="879819"/>
    <lineage>
        <taxon>Eukaryota</taxon>
        <taxon>Fungi</taxon>
        <taxon>Dikarya</taxon>
        <taxon>Basidiomycota</taxon>
        <taxon>Agaricomycotina</taxon>
        <taxon>Tremellomycetes</taxon>
        <taxon>Trichosporonales</taxon>
        <taxon>Trichosporonaceae</taxon>
        <taxon>Cutaneotrichosporon</taxon>
    </lineage>
</organism>
<sequence length="209" mass="22861">MPLPKTIAEPYEHDALVLLPVSDPLPASPAAQVSALASALEEHLSGNDAPPLVPITGSMRTAQRNAQSMQNASRLGAAQARVQLNEADVGLQTAEYELARVREEMAVCRAYEPMYETIPMQSETDFIASASLTTASDDDPMARKYGILLARLEAELGFVQAQEKRIAELTAQRDELVRSRREIAKKADAVDVLLADYSKVSHTMLKRRS</sequence>
<dbReference type="Pfam" id="PF09766">
    <property type="entry name" value="FmiP_Thoc5"/>
    <property type="match status" value="1"/>
</dbReference>
<dbReference type="Proteomes" id="UP000053611">
    <property type="component" value="Unassembled WGS sequence"/>
</dbReference>
<dbReference type="GO" id="GO:0005634">
    <property type="term" value="C:nucleus"/>
    <property type="evidence" value="ECO:0007669"/>
    <property type="project" value="UniProtKB-SubCell"/>
</dbReference>